<sequence length="127" mass="14970">MDWYDALSSLGSKSFFGKMPQTLGEMLWNDPKQQLPQKNGIYLVKWRDDHVQLASFRNVTIPVWITGRYETLRRGRTRCQDYRTRCQGVRPKIIGWMEMPLVEEVAHALFFLMEKYEKLINKEAGGK</sequence>
<comment type="caution">
    <text evidence="1">The sequence shown here is derived from an EMBL/GenBank/DDBJ whole genome shotgun (WGS) entry which is preliminary data.</text>
</comment>
<evidence type="ECO:0000313" key="1">
    <source>
        <dbReference type="EMBL" id="KKN67924.1"/>
    </source>
</evidence>
<reference evidence="1" key="1">
    <citation type="journal article" date="2015" name="Nature">
        <title>Complex archaea that bridge the gap between prokaryotes and eukaryotes.</title>
        <authorList>
            <person name="Spang A."/>
            <person name="Saw J.H."/>
            <person name="Jorgensen S.L."/>
            <person name="Zaremba-Niedzwiedzka K."/>
            <person name="Martijn J."/>
            <person name="Lind A.E."/>
            <person name="van Eijk R."/>
            <person name="Schleper C."/>
            <person name="Guy L."/>
            <person name="Ettema T.J."/>
        </authorList>
    </citation>
    <scope>NUCLEOTIDE SEQUENCE</scope>
</reference>
<proteinExistence type="predicted"/>
<organism evidence="1">
    <name type="scientific">marine sediment metagenome</name>
    <dbReference type="NCBI Taxonomy" id="412755"/>
    <lineage>
        <taxon>unclassified sequences</taxon>
        <taxon>metagenomes</taxon>
        <taxon>ecological metagenomes</taxon>
    </lineage>
</organism>
<accession>A0A0F9SLL4</accession>
<protein>
    <submittedName>
        <fullName evidence="1">Uncharacterized protein</fullName>
    </submittedName>
</protein>
<gene>
    <name evidence="1" type="ORF">LCGC14_0457110</name>
</gene>
<name>A0A0F9SLL4_9ZZZZ</name>
<dbReference type="AlphaFoldDB" id="A0A0F9SLL4"/>
<dbReference type="EMBL" id="LAZR01000463">
    <property type="protein sequence ID" value="KKN67924.1"/>
    <property type="molecule type" value="Genomic_DNA"/>
</dbReference>